<dbReference type="AlphaFoldDB" id="A0A2T2WRT6"/>
<dbReference type="InterPro" id="IPR011009">
    <property type="entry name" value="Kinase-like_dom_sf"/>
</dbReference>
<evidence type="ECO:0000259" key="1">
    <source>
        <dbReference type="Pfam" id="PF01636"/>
    </source>
</evidence>
<name>A0A2T2WRT6_SULTH</name>
<protein>
    <recommendedName>
        <fullName evidence="1">Aminoglycoside phosphotransferase domain-containing protein</fullName>
    </recommendedName>
</protein>
<feature type="domain" description="Aminoglycoside phosphotransferase" evidence="1">
    <location>
        <begin position="50"/>
        <end position="268"/>
    </location>
</feature>
<evidence type="ECO:0000313" key="3">
    <source>
        <dbReference type="Proteomes" id="UP000242705"/>
    </source>
</evidence>
<dbReference type="PANTHER" id="PTHR21310">
    <property type="entry name" value="AMINOGLYCOSIDE PHOSPHOTRANSFERASE-RELATED-RELATED"/>
    <property type="match status" value="1"/>
</dbReference>
<dbReference type="EMBL" id="PXYX01000039">
    <property type="protein sequence ID" value="PSR24954.1"/>
    <property type="molecule type" value="Genomic_DNA"/>
</dbReference>
<organism evidence="2 3">
    <name type="scientific">Sulfobacillus thermosulfidooxidans</name>
    <dbReference type="NCBI Taxonomy" id="28034"/>
    <lineage>
        <taxon>Bacteria</taxon>
        <taxon>Bacillati</taxon>
        <taxon>Bacillota</taxon>
        <taxon>Clostridia</taxon>
        <taxon>Eubacteriales</taxon>
        <taxon>Clostridiales Family XVII. Incertae Sedis</taxon>
        <taxon>Sulfobacillus</taxon>
    </lineage>
</organism>
<dbReference type="InterPro" id="IPR051678">
    <property type="entry name" value="AGP_Transferase"/>
</dbReference>
<sequence>MAKKSMNAYDSWKEHFEEVFGVASKMWGLQTKLLVEQYLAQMYPQQASQLTLFAEGWDYRIYLTSKEMVIRVPKNPWSQTHLQYEMAKLHTLSLPLDFPHYIKTSGSLGVYPLISGKDLRRATPTDHMIRQLAQFLRALHQDTYLPQKTIISHHRHRWVKRFEYLYQETQEKIYPLLSIKEQRRTSHYFDQFLYDISQSSWSVSLIHGDLSPEHIIAENGFIKGIIDFGDMTVGDPAYDLAGIPIQWETDELALYAQQIDSDGHRQFYRQMKVLHTILHGLDQGHVQDVEQAIEMFRKGI</sequence>
<dbReference type="InterPro" id="IPR002575">
    <property type="entry name" value="Aminoglycoside_PTrfase"/>
</dbReference>
<dbReference type="Gene3D" id="3.30.200.20">
    <property type="entry name" value="Phosphorylase Kinase, domain 1"/>
    <property type="match status" value="1"/>
</dbReference>
<dbReference type="SUPFAM" id="SSF56112">
    <property type="entry name" value="Protein kinase-like (PK-like)"/>
    <property type="match status" value="1"/>
</dbReference>
<proteinExistence type="predicted"/>
<evidence type="ECO:0000313" key="2">
    <source>
        <dbReference type="EMBL" id="PSR24954.1"/>
    </source>
</evidence>
<dbReference type="Proteomes" id="UP000242705">
    <property type="component" value="Unassembled WGS sequence"/>
</dbReference>
<dbReference type="PANTHER" id="PTHR21310:SF42">
    <property type="entry name" value="BIFUNCTIONAL AAC_APH"/>
    <property type="match status" value="1"/>
</dbReference>
<comment type="caution">
    <text evidence="2">The sequence shown here is derived from an EMBL/GenBank/DDBJ whole genome shotgun (WGS) entry which is preliminary data.</text>
</comment>
<gene>
    <name evidence="2" type="ORF">C7B47_13515</name>
</gene>
<reference evidence="2 3" key="1">
    <citation type="journal article" date="2014" name="BMC Genomics">
        <title>Comparison of environmental and isolate Sulfobacillus genomes reveals diverse carbon, sulfur, nitrogen, and hydrogen metabolisms.</title>
        <authorList>
            <person name="Justice N.B."/>
            <person name="Norman A."/>
            <person name="Brown C.T."/>
            <person name="Singh A."/>
            <person name="Thomas B.C."/>
            <person name="Banfield J.F."/>
        </authorList>
    </citation>
    <scope>NUCLEOTIDE SEQUENCE [LARGE SCALE GENOMIC DNA]</scope>
    <source>
        <strain evidence="2">AMDSBA5</strain>
    </source>
</reference>
<accession>A0A2T2WRT6</accession>
<dbReference type="Gene3D" id="3.90.1200.10">
    <property type="match status" value="1"/>
</dbReference>
<dbReference type="Pfam" id="PF01636">
    <property type="entry name" value="APH"/>
    <property type="match status" value="1"/>
</dbReference>